<keyword evidence="9" id="KW-0472">Membrane</keyword>
<accession>A0A0L0T8G7</accession>
<gene>
    <name evidence="12" type="ORF">AMAG_15245</name>
</gene>
<proteinExistence type="predicted"/>
<sequence length="212" mass="22940">MRFLTEHDVHMDAAAAAADLYGGDSIAHRAPSFMAGNVFTVSMLDSVIAQAFYTPHLVAVLKRLLGTDTATHPNDARTSAHVVQVAVPAAFIGAPLKHLAVAMLRGSHGVRRGVVLGLYRLARVEPAGGDGWEESEEDEDCVWFRRVMVAPPPWVTLNADDRVFVLAHPMKGRAADVAGYAEEEVEVEGSARTSAFGSEKGEDEDEEEEEEE</sequence>
<name>A0A0L0T8G7_ALLM3</name>
<keyword evidence="8" id="KW-0406">Ion transport</keyword>
<evidence type="ECO:0000256" key="10">
    <source>
        <dbReference type="ARBA" id="ARBA00023303"/>
    </source>
</evidence>
<dbReference type="Proteomes" id="UP000054350">
    <property type="component" value="Unassembled WGS sequence"/>
</dbReference>
<keyword evidence="7" id="KW-1133">Transmembrane helix</keyword>
<evidence type="ECO:0000256" key="8">
    <source>
        <dbReference type="ARBA" id="ARBA00023065"/>
    </source>
</evidence>
<evidence type="ECO:0000256" key="11">
    <source>
        <dbReference type="SAM" id="MobiDB-lite"/>
    </source>
</evidence>
<dbReference type="GO" id="GO:0016020">
    <property type="term" value="C:membrane"/>
    <property type="evidence" value="ECO:0007669"/>
    <property type="project" value="UniProtKB-SubCell"/>
</dbReference>
<evidence type="ECO:0000256" key="6">
    <source>
        <dbReference type="ARBA" id="ARBA00022958"/>
    </source>
</evidence>
<evidence type="ECO:0000256" key="9">
    <source>
        <dbReference type="ARBA" id="ARBA00023136"/>
    </source>
</evidence>
<dbReference type="AlphaFoldDB" id="A0A0L0T8G7"/>
<keyword evidence="4" id="KW-0812">Transmembrane</keyword>
<dbReference type="GO" id="GO:0005267">
    <property type="term" value="F:potassium channel activity"/>
    <property type="evidence" value="ECO:0007669"/>
    <property type="project" value="UniProtKB-KW"/>
</dbReference>
<keyword evidence="10" id="KW-0407">Ion channel</keyword>
<keyword evidence="3" id="KW-0633">Potassium transport</keyword>
<dbReference type="OrthoDB" id="257992at2759"/>
<evidence type="ECO:0000256" key="3">
    <source>
        <dbReference type="ARBA" id="ARBA00022538"/>
    </source>
</evidence>
<keyword evidence="13" id="KW-1185">Reference proteome</keyword>
<evidence type="ECO:0000256" key="2">
    <source>
        <dbReference type="ARBA" id="ARBA00022448"/>
    </source>
</evidence>
<reference evidence="12 13" key="1">
    <citation type="submission" date="2009-11" db="EMBL/GenBank/DDBJ databases">
        <title>Annotation of Allomyces macrogynus ATCC 38327.</title>
        <authorList>
            <consortium name="The Broad Institute Genome Sequencing Platform"/>
            <person name="Russ C."/>
            <person name="Cuomo C."/>
            <person name="Burger G."/>
            <person name="Gray M.W."/>
            <person name="Holland P.W.H."/>
            <person name="King N."/>
            <person name="Lang F.B.F."/>
            <person name="Roger A.J."/>
            <person name="Ruiz-Trillo I."/>
            <person name="Young S.K."/>
            <person name="Zeng Q."/>
            <person name="Gargeya S."/>
            <person name="Fitzgerald M."/>
            <person name="Haas B."/>
            <person name="Abouelleil A."/>
            <person name="Alvarado L."/>
            <person name="Arachchi H.M."/>
            <person name="Berlin A."/>
            <person name="Chapman S.B."/>
            <person name="Gearin G."/>
            <person name="Goldberg J."/>
            <person name="Griggs A."/>
            <person name="Gujja S."/>
            <person name="Hansen M."/>
            <person name="Heiman D."/>
            <person name="Howarth C."/>
            <person name="Larimer J."/>
            <person name="Lui A."/>
            <person name="MacDonald P.J.P."/>
            <person name="McCowen C."/>
            <person name="Montmayeur A."/>
            <person name="Murphy C."/>
            <person name="Neiman D."/>
            <person name="Pearson M."/>
            <person name="Priest M."/>
            <person name="Roberts A."/>
            <person name="Saif S."/>
            <person name="Shea T."/>
            <person name="Sisk P."/>
            <person name="Stolte C."/>
            <person name="Sykes S."/>
            <person name="Wortman J."/>
            <person name="Nusbaum C."/>
            <person name="Birren B."/>
        </authorList>
    </citation>
    <scope>NUCLEOTIDE SEQUENCE [LARGE SCALE GENOMIC DNA]</scope>
    <source>
        <strain evidence="12 13">ATCC 38327</strain>
    </source>
</reference>
<dbReference type="EMBL" id="GG745369">
    <property type="protein sequence ID" value="KNE70986.1"/>
    <property type="molecule type" value="Genomic_DNA"/>
</dbReference>
<evidence type="ECO:0000313" key="13">
    <source>
        <dbReference type="Proteomes" id="UP000054350"/>
    </source>
</evidence>
<dbReference type="PANTHER" id="PTHR10027:SF10">
    <property type="entry name" value="SLOWPOKE 2, ISOFORM D"/>
    <property type="match status" value="1"/>
</dbReference>
<organism evidence="12 13">
    <name type="scientific">Allomyces macrogynus (strain ATCC 38327)</name>
    <name type="common">Allomyces javanicus var. macrogynus</name>
    <dbReference type="NCBI Taxonomy" id="578462"/>
    <lineage>
        <taxon>Eukaryota</taxon>
        <taxon>Fungi</taxon>
        <taxon>Fungi incertae sedis</taxon>
        <taxon>Blastocladiomycota</taxon>
        <taxon>Blastocladiomycetes</taxon>
        <taxon>Blastocladiales</taxon>
        <taxon>Blastocladiaceae</taxon>
        <taxon>Allomyces</taxon>
    </lineage>
</organism>
<dbReference type="InterPro" id="IPR047871">
    <property type="entry name" value="K_chnl_Slo-like"/>
</dbReference>
<protein>
    <submittedName>
        <fullName evidence="12">Uncharacterized protein</fullName>
    </submittedName>
</protein>
<keyword evidence="5" id="KW-0631">Potassium channel</keyword>
<dbReference type="STRING" id="578462.A0A0L0T8G7"/>
<reference evidence="13" key="2">
    <citation type="submission" date="2009-11" db="EMBL/GenBank/DDBJ databases">
        <title>The Genome Sequence of Allomyces macrogynus strain ATCC 38327.</title>
        <authorList>
            <consortium name="The Broad Institute Genome Sequencing Platform"/>
            <person name="Russ C."/>
            <person name="Cuomo C."/>
            <person name="Shea T."/>
            <person name="Young S.K."/>
            <person name="Zeng Q."/>
            <person name="Koehrsen M."/>
            <person name="Haas B."/>
            <person name="Borodovsky M."/>
            <person name="Guigo R."/>
            <person name="Alvarado L."/>
            <person name="Berlin A."/>
            <person name="Borenstein D."/>
            <person name="Chen Z."/>
            <person name="Engels R."/>
            <person name="Freedman E."/>
            <person name="Gellesch M."/>
            <person name="Goldberg J."/>
            <person name="Griggs A."/>
            <person name="Gujja S."/>
            <person name="Heiman D."/>
            <person name="Hepburn T."/>
            <person name="Howarth C."/>
            <person name="Jen D."/>
            <person name="Larson L."/>
            <person name="Lewis B."/>
            <person name="Mehta T."/>
            <person name="Park D."/>
            <person name="Pearson M."/>
            <person name="Roberts A."/>
            <person name="Saif S."/>
            <person name="Shenoy N."/>
            <person name="Sisk P."/>
            <person name="Stolte C."/>
            <person name="Sykes S."/>
            <person name="Walk T."/>
            <person name="White J."/>
            <person name="Yandava C."/>
            <person name="Burger G."/>
            <person name="Gray M.W."/>
            <person name="Holland P.W.H."/>
            <person name="King N."/>
            <person name="Lang F.B.F."/>
            <person name="Roger A.J."/>
            <person name="Ruiz-Trillo I."/>
            <person name="Lander E."/>
            <person name="Nusbaum C."/>
        </authorList>
    </citation>
    <scope>NUCLEOTIDE SEQUENCE [LARGE SCALE GENOMIC DNA]</scope>
    <source>
        <strain evidence="13">ATCC 38327</strain>
    </source>
</reference>
<dbReference type="PANTHER" id="PTHR10027">
    <property type="entry name" value="CALCIUM-ACTIVATED POTASSIUM CHANNEL ALPHA CHAIN"/>
    <property type="match status" value="1"/>
</dbReference>
<comment type="subcellular location">
    <subcellularLocation>
        <location evidence="1">Membrane</location>
        <topology evidence="1">Multi-pass membrane protein</topology>
    </subcellularLocation>
</comment>
<evidence type="ECO:0000256" key="5">
    <source>
        <dbReference type="ARBA" id="ARBA00022826"/>
    </source>
</evidence>
<feature type="region of interest" description="Disordered" evidence="11">
    <location>
        <begin position="181"/>
        <end position="212"/>
    </location>
</feature>
<evidence type="ECO:0000256" key="4">
    <source>
        <dbReference type="ARBA" id="ARBA00022692"/>
    </source>
</evidence>
<keyword evidence="2" id="KW-0813">Transport</keyword>
<evidence type="ECO:0000256" key="1">
    <source>
        <dbReference type="ARBA" id="ARBA00004141"/>
    </source>
</evidence>
<dbReference type="VEuPathDB" id="FungiDB:AMAG_15245"/>
<keyword evidence="6" id="KW-0630">Potassium</keyword>
<feature type="compositionally biased region" description="Acidic residues" evidence="11">
    <location>
        <begin position="201"/>
        <end position="212"/>
    </location>
</feature>
<evidence type="ECO:0000313" key="12">
    <source>
        <dbReference type="EMBL" id="KNE70986.1"/>
    </source>
</evidence>
<evidence type="ECO:0000256" key="7">
    <source>
        <dbReference type="ARBA" id="ARBA00022989"/>
    </source>
</evidence>